<evidence type="ECO:0000256" key="1">
    <source>
        <dbReference type="SAM" id="MobiDB-lite"/>
    </source>
</evidence>
<dbReference type="HOGENOM" id="CLU_752397_0_0_1"/>
<keyword evidence="3" id="KW-1185">Reference proteome</keyword>
<feature type="region of interest" description="Disordered" evidence="1">
    <location>
        <begin position="180"/>
        <end position="323"/>
    </location>
</feature>
<feature type="region of interest" description="Disordered" evidence="1">
    <location>
        <begin position="1"/>
        <end position="23"/>
    </location>
</feature>
<feature type="compositionally biased region" description="Low complexity" evidence="1">
    <location>
        <begin position="1"/>
        <end position="16"/>
    </location>
</feature>
<dbReference type="EMBL" id="KL197710">
    <property type="protein sequence ID" value="KDQ63821.1"/>
    <property type="molecule type" value="Genomic_DNA"/>
</dbReference>
<protein>
    <submittedName>
        <fullName evidence="2">Uncharacterized protein</fullName>
    </submittedName>
</protein>
<organism evidence="2 3">
    <name type="scientific">Jaapia argillacea MUCL 33604</name>
    <dbReference type="NCBI Taxonomy" id="933084"/>
    <lineage>
        <taxon>Eukaryota</taxon>
        <taxon>Fungi</taxon>
        <taxon>Dikarya</taxon>
        <taxon>Basidiomycota</taxon>
        <taxon>Agaricomycotina</taxon>
        <taxon>Agaricomycetes</taxon>
        <taxon>Agaricomycetidae</taxon>
        <taxon>Jaapiales</taxon>
        <taxon>Jaapiaceae</taxon>
        <taxon>Jaapia</taxon>
    </lineage>
</organism>
<gene>
    <name evidence="2" type="ORF">JAAARDRAFT_29869</name>
</gene>
<dbReference type="Proteomes" id="UP000027265">
    <property type="component" value="Unassembled WGS sequence"/>
</dbReference>
<evidence type="ECO:0000313" key="2">
    <source>
        <dbReference type="EMBL" id="KDQ63821.1"/>
    </source>
</evidence>
<reference evidence="3" key="1">
    <citation type="journal article" date="2014" name="Proc. Natl. Acad. Sci. U.S.A.">
        <title>Extensive sampling of basidiomycete genomes demonstrates inadequacy of the white-rot/brown-rot paradigm for wood decay fungi.</title>
        <authorList>
            <person name="Riley R."/>
            <person name="Salamov A.A."/>
            <person name="Brown D.W."/>
            <person name="Nagy L.G."/>
            <person name="Floudas D."/>
            <person name="Held B.W."/>
            <person name="Levasseur A."/>
            <person name="Lombard V."/>
            <person name="Morin E."/>
            <person name="Otillar R."/>
            <person name="Lindquist E.A."/>
            <person name="Sun H."/>
            <person name="LaButti K.M."/>
            <person name="Schmutz J."/>
            <person name="Jabbour D."/>
            <person name="Luo H."/>
            <person name="Baker S.E."/>
            <person name="Pisabarro A.G."/>
            <person name="Walton J.D."/>
            <person name="Blanchette R.A."/>
            <person name="Henrissat B."/>
            <person name="Martin F."/>
            <person name="Cullen D."/>
            <person name="Hibbett D.S."/>
            <person name="Grigoriev I.V."/>
        </authorList>
    </citation>
    <scope>NUCLEOTIDE SEQUENCE [LARGE SCALE GENOMIC DNA]</scope>
    <source>
        <strain evidence="3">MUCL 33604</strain>
    </source>
</reference>
<name>A0A067QMF9_9AGAM</name>
<sequence length="368" mass="38726">MKIARLANAQAARAQRPIPSPKSILRPSVTVKTYPIGENPRAVLGQLSPKLSPVHDWDKLRAAYMRATTDPARQAAMGYGRGPQGGTTDGIRPNYPAAGGIVPQPPSQTIGGLQIAAQRPFPGQNSGAPPPMAIQTSAGQIQGDAALNGPPSLGRPLPSQPMSPSEVIARNMAMSTVRPDAIPLAGPSSLGPTHPRGVMPFPGRRAEHIGDDVPSISGTRPLRSPYSIASSHGLNDAPPQVGMAPDQDRPGASTSGSGGDMSPGPSSVTFHSADEVSKRLARKTVEVISSRPRSRGLASESRISKHPRVSKGRTAPSVDDERFSILSGEVEEEGMDTIGQGEDAVVPREACRTILPSTSWYSKLFHWL</sequence>
<dbReference type="InParanoid" id="A0A067QMF9"/>
<evidence type="ECO:0000313" key="3">
    <source>
        <dbReference type="Proteomes" id="UP000027265"/>
    </source>
</evidence>
<dbReference type="AlphaFoldDB" id="A0A067QMF9"/>
<proteinExistence type="predicted"/>
<accession>A0A067QMF9</accession>